<organism evidence="9 10">
    <name type="scientific">Linum tenue</name>
    <dbReference type="NCBI Taxonomy" id="586396"/>
    <lineage>
        <taxon>Eukaryota</taxon>
        <taxon>Viridiplantae</taxon>
        <taxon>Streptophyta</taxon>
        <taxon>Embryophyta</taxon>
        <taxon>Tracheophyta</taxon>
        <taxon>Spermatophyta</taxon>
        <taxon>Magnoliopsida</taxon>
        <taxon>eudicotyledons</taxon>
        <taxon>Gunneridae</taxon>
        <taxon>Pentapetalae</taxon>
        <taxon>rosids</taxon>
        <taxon>fabids</taxon>
        <taxon>Malpighiales</taxon>
        <taxon>Linaceae</taxon>
        <taxon>Linum</taxon>
    </lineage>
</organism>
<reference evidence="9" key="1">
    <citation type="submission" date="2022-08" db="EMBL/GenBank/DDBJ databases">
        <authorList>
            <person name="Gutierrez-Valencia J."/>
        </authorList>
    </citation>
    <scope>NUCLEOTIDE SEQUENCE</scope>
</reference>
<dbReference type="Gene3D" id="2.30.29.30">
    <property type="entry name" value="Pleckstrin-homology domain (PH domain)/Phosphotyrosine-binding domain (PTB)"/>
    <property type="match status" value="1"/>
</dbReference>
<dbReference type="InterPro" id="IPR013876">
    <property type="entry name" value="TFIIH_BTF_p62_N"/>
</dbReference>
<evidence type="ECO:0000256" key="5">
    <source>
        <dbReference type="ARBA" id="ARBA00023163"/>
    </source>
</evidence>
<feature type="region of interest" description="Disordered" evidence="7">
    <location>
        <begin position="374"/>
        <end position="395"/>
    </location>
</feature>
<dbReference type="GO" id="GO:0006351">
    <property type="term" value="P:DNA-templated transcription"/>
    <property type="evidence" value="ECO:0007669"/>
    <property type="project" value="InterPro"/>
</dbReference>
<keyword evidence="6" id="KW-0539">Nucleus</keyword>
<evidence type="ECO:0000313" key="10">
    <source>
        <dbReference type="Proteomes" id="UP001154282"/>
    </source>
</evidence>
<dbReference type="GO" id="GO:0000439">
    <property type="term" value="C:transcription factor TFIIH core complex"/>
    <property type="evidence" value="ECO:0007669"/>
    <property type="project" value="InterPro"/>
</dbReference>
<comment type="caution">
    <text evidence="9">The sequence shown here is derived from an EMBL/GenBank/DDBJ whole genome shotgun (WGS) entry which is preliminary data.</text>
</comment>
<dbReference type="SUPFAM" id="SSF50729">
    <property type="entry name" value="PH domain-like"/>
    <property type="match status" value="1"/>
</dbReference>
<dbReference type="InterPro" id="IPR035925">
    <property type="entry name" value="BSD_dom_sf"/>
</dbReference>
<dbReference type="InterPro" id="IPR011993">
    <property type="entry name" value="PH-like_dom_sf"/>
</dbReference>
<dbReference type="GO" id="GO:0006289">
    <property type="term" value="P:nucleotide-excision repair"/>
    <property type="evidence" value="ECO:0007669"/>
    <property type="project" value="InterPro"/>
</dbReference>
<dbReference type="SUPFAM" id="SSF140383">
    <property type="entry name" value="BSD domain-like"/>
    <property type="match status" value="2"/>
</dbReference>
<evidence type="ECO:0000313" key="9">
    <source>
        <dbReference type="EMBL" id="CAI0557020.1"/>
    </source>
</evidence>
<dbReference type="SMART" id="SM00751">
    <property type="entry name" value="BSD"/>
    <property type="match status" value="2"/>
</dbReference>
<evidence type="ECO:0000256" key="7">
    <source>
        <dbReference type="SAM" id="MobiDB-lite"/>
    </source>
</evidence>
<dbReference type="InterPro" id="IPR005607">
    <property type="entry name" value="BSD_dom"/>
</dbReference>
<keyword evidence="3" id="KW-0677">Repeat</keyword>
<keyword evidence="10" id="KW-1185">Reference proteome</keyword>
<dbReference type="Proteomes" id="UP001154282">
    <property type="component" value="Unassembled WGS sequence"/>
</dbReference>
<accession>A0AAV0RHA7</accession>
<dbReference type="EMBL" id="CAMGYJ010000011">
    <property type="protein sequence ID" value="CAI0557020.1"/>
    <property type="molecule type" value="Genomic_DNA"/>
</dbReference>
<gene>
    <name evidence="9" type="ORF">LITE_LOCUS48191</name>
</gene>
<dbReference type="PANTHER" id="PTHR12856">
    <property type="entry name" value="TRANSCRIPTION INITIATION FACTOR IIH-RELATED"/>
    <property type="match status" value="1"/>
</dbReference>
<dbReference type="Pfam" id="PF08567">
    <property type="entry name" value="PH_TFIIH"/>
    <property type="match status" value="1"/>
</dbReference>
<keyword evidence="5" id="KW-0804">Transcription</keyword>
<dbReference type="Gene3D" id="6.10.140.1200">
    <property type="match status" value="1"/>
</dbReference>
<evidence type="ECO:0000256" key="1">
    <source>
        <dbReference type="ARBA" id="ARBA00004123"/>
    </source>
</evidence>
<evidence type="ECO:0000256" key="4">
    <source>
        <dbReference type="ARBA" id="ARBA00023015"/>
    </source>
</evidence>
<evidence type="ECO:0000259" key="8">
    <source>
        <dbReference type="PROSITE" id="PS50858"/>
    </source>
</evidence>
<name>A0AAV0RHA7_9ROSI</name>
<feature type="domain" description="BSD" evidence="8">
    <location>
        <begin position="210"/>
        <end position="262"/>
    </location>
</feature>
<sequence length="662" mass="75795">MSSGQVTKRVKYKTSVKDAGTPGRLSLVKERLVFRPNNPNSASKLDMQFKYITNHRYTKEGSNKAPMLNLTSNQGASYIFEFESYEDLHTCRDFVGCANLMKFGHKGVAELLHRQQKLQILELIRKFIQNNPAEMICSSVQGCCKTIDFVLHSELQKLHQQFVGGGVLTEAEFWATRKKLLEKDSNRKAKQRGGLKSSVLAESKPFIDGRTNRVTFNLTPEIVREIFSEKPAVHRAYLNFVPSKMADKDFWTKYCRAEYLQRSKNIAAAIAEAAEDEELAIFLKPDDILANETRRKIRRVDPTLDMETDQGDDYSHLPDHGIFRDGSKEVPESGNELYQRTLLQDLNRHAAVVLQGTPIDEDQLKDTQTVAEALERSKQERSTASKDDDSSADQERLKGISQAMTIDDLRGSNDHHLAPLWIKDPRDYFDSRQASSVKTSIEATKGTMSSHESYGLLRESISQIKSMGLNHPVVASEVAQKVLSVLTHNISSTKYNLGKKPGESLLDSLPTSVRDELLHHHISIEELMKHFWSSYPITNKYLNTKVTKLKDEMSKMDSQLQKLKEAVQPDIRHQITLLIRPMQQVDDYFFPKLPSSIIRSPLFYRTPFLFVWCRRSRQQCSTTTPSSRRELQKLEKSRMDILERRNLLTLYVGWNRNFVETS</sequence>
<dbReference type="PROSITE" id="PS50858">
    <property type="entry name" value="BSD"/>
    <property type="match status" value="1"/>
</dbReference>
<keyword evidence="4" id="KW-0805">Transcription regulation</keyword>
<protein>
    <recommendedName>
        <fullName evidence="8">BSD domain-containing protein</fullName>
    </recommendedName>
</protein>
<comment type="similarity">
    <text evidence="2">Belongs to the TFB1 family.</text>
</comment>
<evidence type="ECO:0000256" key="3">
    <source>
        <dbReference type="ARBA" id="ARBA00022737"/>
    </source>
</evidence>
<dbReference type="Pfam" id="PF03909">
    <property type="entry name" value="BSD"/>
    <property type="match status" value="1"/>
</dbReference>
<dbReference type="AlphaFoldDB" id="A0AAV0RHA7"/>
<comment type="subcellular location">
    <subcellularLocation>
        <location evidence="1">Nucleus</location>
    </subcellularLocation>
</comment>
<evidence type="ECO:0000256" key="6">
    <source>
        <dbReference type="ARBA" id="ARBA00023242"/>
    </source>
</evidence>
<evidence type="ECO:0000256" key="2">
    <source>
        <dbReference type="ARBA" id="ARBA00009448"/>
    </source>
</evidence>
<dbReference type="InterPro" id="IPR027079">
    <property type="entry name" value="Tfb1/GTF2H1"/>
</dbReference>
<proteinExistence type="inferred from homology"/>